<dbReference type="Proteomes" id="UP000235388">
    <property type="component" value="Unassembled WGS sequence"/>
</dbReference>
<dbReference type="OrthoDB" id="2506553at2759"/>
<dbReference type="EMBL" id="PGCJ01001019">
    <property type="protein sequence ID" value="PLW11454.1"/>
    <property type="molecule type" value="Genomic_DNA"/>
</dbReference>
<dbReference type="AlphaFoldDB" id="A0A2N5SE26"/>
<feature type="region of interest" description="Disordered" evidence="1">
    <location>
        <begin position="498"/>
        <end position="547"/>
    </location>
</feature>
<gene>
    <name evidence="4" type="ORF">PCANC_04872</name>
    <name evidence="3" type="ORF">PCANC_25672</name>
</gene>
<protein>
    <submittedName>
        <fullName evidence="3">Uncharacterized protein</fullName>
    </submittedName>
</protein>
<dbReference type="STRING" id="200324.A0A2N5SE26"/>
<proteinExistence type="predicted"/>
<comment type="caution">
    <text evidence="3">The sequence shown here is derived from an EMBL/GenBank/DDBJ whole genome shotgun (WGS) entry which is preliminary data.</text>
</comment>
<name>A0A2N5SE26_9BASI</name>
<accession>A0A2N5SE26</accession>
<organism evidence="3 5">
    <name type="scientific">Puccinia coronata f. sp. avenae</name>
    <dbReference type="NCBI Taxonomy" id="200324"/>
    <lineage>
        <taxon>Eukaryota</taxon>
        <taxon>Fungi</taxon>
        <taxon>Dikarya</taxon>
        <taxon>Basidiomycota</taxon>
        <taxon>Pucciniomycotina</taxon>
        <taxon>Pucciniomycetes</taxon>
        <taxon>Pucciniales</taxon>
        <taxon>Pucciniaceae</taxon>
        <taxon>Puccinia</taxon>
    </lineage>
</organism>
<keyword evidence="5" id="KW-1185">Reference proteome</keyword>
<feature type="compositionally biased region" description="Polar residues" evidence="1">
    <location>
        <begin position="413"/>
        <end position="422"/>
    </location>
</feature>
<feature type="compositionally biased region" description="Low complexity" evidence="1">
    <location>
        <begin position="279"/>
        <end position="317"/>
    </location>
</feature>
<feature type="region of interest" description="Disordered" evidence="1">
    <location>
        <begin position="99"/>
        <end position="162"/>
    </location>
</feature>
<keyword evidence="2" id="KW-0472">Membrane</keyword>
<evidence type="ECO:0000313" key="5">
    <source>
        <dbReference type="Proteomes" id="UP000235388"/>
    </source>
</evidence>
<feature type="transmembrane region" description="Helical" evidence="2">
    <location>
        <begin position="20"/>
        <end position="42"/>
    </location>
</feature>
<feature type="compositionally biased region" description="Low complexity" evidence="1">
    <location>
        <begin position="530"/>
        <end position="539"/>
    </location>
</feature>
<evidence type="ECO:0000313" key="3">
    <source>
        <dbReference type="EMBL" id="PLW11454.1"/>
    </source>
</evidence>
<keyword evidence="2" id="KW-0812">Transmembrane</keyword>
<sequence length="669" mass="70188">MPWWCRPVSASLAADHKRTWLSLVQSFTNLTSIMFTFLKVYVLSFRSSRQIERAPFSKNWCSYVFEMWVASPYLMAGFVAVANARAIPYGYLNKREFQSSSSSTSYSSGSETTSDGRVSRTTVYGGTPYTITQNSRSSPVMGQGTSVSTLQIGQNPPQIIPDSFPRVSMPFPTTPFASPPLLPIGIPTPTSTFTQALPVVPQNFITGQSLNAPQTIAQSALNPIGQVLSAPTQAATTHLTPAPVASTVRTPTTPPQATASQTSKVIDPPVATSNSQNVPSQASRVSPQAQSASQAQAPILPQSASTLSGPSPSSSGPTQDSKPASNVLFQTARTPPPPALENQAPAAKEAFSVNSTSSPTPPPTTSLPTPNSSPRPTKALIFENNSEEKVNEPARPAKAVVPDTNVAEKADQTSRVPTQPQEATFRLPEPVSPVSQASGNGAGVPPVNPTKLLPSLAAQNPTPQGNTTNRGSPRNFPVVGLPVGPHAQELVSTKPVAENAIPDRPPSPPQSRNPVAQNQNPVAQNASPVAQNQNAAGQNPNLVGQNPIPVAQNPISVAQNPIPVAQNPIPVAQNPIPIAQNENLVAQNQNNGIGTSLEKSPNNLPLPIPAPAAGATNALPNPTRVETGTIPVLIEALTPEGRPFRSDGILKISNLVPVTSPPTARKESR</sequence>
<feature type="compositionally biased region" description="Polar residues" evidence="1">
    <location>
        <begin position="512"/>
        <end position="529"/>
    </location>
</feature>
<reference evidence="3 5" key="1">
    <citation type="submission" date="2017-11" db="EMBL/GenBank/DDBJ databases">
        <title>De novo assembly and phasing of dikaryotic genomes from two isolates of Puccinia coronata f. sp. avenae, the causal agent of oat crown rust.</title>
        <authorList>
            <person name="Miller M.E."/>
            <person name="Zhang Y."/>
            <person name="Omidvar V."/>
            <person name="Sperschneider J."/>
            <person name="Schwessinger B."/>
            <person name="Raley C."/>
            <person name="Palmer J.M."/>
            <person name="Garnica D."/>
            <person name="Upadhyaya N."/>
            <person name="Rathjen J."/>
            <person name="Taylor J.M."/>
            <person name="Park R.F."/>
            <person name="Dodds P.N."/>
            <person name="Hirsch C.D."/>
            <person name="Kianian S.F."/>
            <person name="Figueroa M."/>
        </authorList>
    </citation>
    <scope>NUCLEOTIDE SEQUENCE [LARGE SCALE GENOMIC DNA]</scope>
    <source>
        <strain evidence="3">12NC29</strain>
    </source>
</reference>
<feature type="compositionally biased region" description="Polar residues" evidence="1">
    <location>
        <begin position="115"/>
        <end position="157"/>
    </location>
</feature>
<feature type="region of interest" description="Disordered" evidence="1">
    <location>
        <begin position="351"/>
        <end position="482"/>
    </location>
</feature>
<feature type="compositionally biased region" description="Polar residues" evidence="1">
    <location>
        <begin position="457"/>
        <end position="472"/>
    </location>
</feature>
<feature type="transmembrane region" description="Helical" evidence="2">
    <location>
        <begin position="63"/>
        <end position="82"/>
    </location>
</feature>
<dbReference type="EMBL" id="PGCJ01000020">
    <property type="protein sequence ID" value="PLW56452.1"/>
    <property type="molecule type" value="Genomic_DNA"/>
</dbReference>
<evidence type="ECO:0000313" key="4">
    <source>
        <dbReference type="EMBL" id="PLW56452.1"/>
    </source>
</evidence>
<feature type="region of interest" description="Disordered" evidence="1">
    <location>
        <begin position="240"/>
        <end position="324"/>
    </location>
</feature>
<evidence type="ECO:0000256" key="2">
    <source>
        <dbReference type="SAM" id="Phobius"/>
    </source>
</evidence>
<feature type="compositionally biased region" description="Low complexity" evidence="1">
    <location>
        <begin position="99"/>
        <end position="113"/>
    </location>
</feature>
<keyword evidence="2" id="KW-1133">Transmembrane helix</keyword>
<feature type="compositionally biased region" description="Low complexity" evidence="1">
    <location>
        <begin position="366"/>
        <end position="377"/>
    </location>
</feature>
<evidence type="ECO:0000256" key="1">
    <source>
        <dbReference type="SAM" id="MobiDB-lite"/>
    </source>
</evidence>